<dbReference type="EC" id="2.7.1.26" evidence="3"/>
<comment type="function">
    <text evidence="15">Catalyzes the phosphorylation of riboflavin (vitamin B2) to form flavin-mononucleotide (FMN), hence rate-limiting enzyme in the synthesis of FAD. Essential for TNF-induced reactive oxygen species (ROS) production. Through its interaction with both TNFRSF1A and CYBA, physically and functionally couples TNFRSF1A to NADPH oxidase. TNF-activation of RFK may enhance the incorporation of FAD in NADPH oxidase, a critical step for the assembly and activation of NADPH oxidase.</text>
</comment>
<reference evidence="20" key="1">
    <citation type="submission" date="2017-02" db="UniProtKB">
        <authorList>
            <consortium name="WormBaseParasite"/>
        </authorList>
    </citation>
    <scope>IDENTIFICATION</scope>
</reference>
<keyword evidence="5" id="KW-0285">Flavoprotein</keyword>
<dbReference type="AlphaFoldDB" id="A0A0R3X1K9"/>
<keyword evidence="7" id="KW-0808">Transferase</keyword>
<dbReference type="GO" id="GO:0005739">
    <property type="term" value="C:mitochondrion"/>
    <property type="evidence" value="ECO:0007669"/>
    <property type="project" value="TreeGrafter"/>
</dbReference>
<dbReference type="Gene3D" id="2.40.30.30">
    <property type="entry name" value="Riboflavin kinase-like"/>
    <property type="match status" value="1"/>
</dbReference>
<evidence type="ECO:0000256" key="8">
    <source>
        <dbReference type="ARBA" id="ARBA00022723"/>
    </source>
</evidence>
<dbReference type="Proteomes" id="UP000274429">
    <property type="component" value="Unassembled WGS sequence"/>
</dbReference>
<gene>
    <name evidence="18" type="ORF">TTAC_LOCUS7087</name>
</gene>
<protein>
    <recommendedName>
        <fullName evidence="4">Riboflavin kinase</fullName>
        <ecNumber evidence="3">2.7.1.26</ecNumber>
    </recommendedName>
    <alternativeName>
        <fullName evidence="16">ATP:riboflavin 5'-phosphotransferase</fullName>
    </alternativeName>
    <alternativeName>
        <fullName evidence="13">Flavokinase</fullName>
    </alternativeName>
</protein>
<dbReference type="OrthoDB" id="276388at2759"/>
<evidence type="ECO:0000256" key="1">
    <source>
        <dbReference type="ARBA" id="ARBA00001947"/>
    </source>
</evidence>
<comment type="pathway">
    <text evidence="2">Cofactor biosynthesis; FMN biosynthesis; FMN from riboflavin (ATP route): step 1/1.</text>
</comment>
<dbReference type="GO" id="GO:0009398">
    <property type="term" value="P:FMN biosynthetic process"/>
    <property type="evidence" value="ECO:0007669"/>
    <property type="project" value="UniProtKB-UniPathway"/>
</dbReference>
<dbReference type="WBParaSite" id="TTAC_0000710201-mRNA-1">
    <property type="protein sequence ID" value="TTAC_0000710201-mRNA-1"/>
    <property type="gene ID" value="TTAC_0000710201"/>
</dbReference>
<proteinExistence type="predicted"/>
<evidence type="ECO:0000256" key="6">
    <source>
        <dbReference type="ARBA" id="ARBA00022643"/>
    </source>
</evidence>
<reference evidence="18 19" key="2">
    <citation type="submission" date="2018-11" db="EMBL/GenBank/DDBJ databases">
        <authorList>
            <consortium name="Pathogen Informatics"/>
        </authorList>
    </citation>
    <scope>NUCLEOTIDE SEQUENCE [LARGE SCALE GENOMIC DNA]</scope>
</reference>
<dbReference type="GO" id="GO:0008531">
    <property type="term" value="F:riboflavin kinase activity"/>
    <property type="evidence" value="ECO:0007669"/>
    <property type="project" value="UniProtKB-EC"/>
</dbReference>
<evidence type="ECO:0000256" key="5">
    <source>
        <dbReference type="ARBA" id="ARBA00022630"/>
    </source>
</evidence>
<dbReference type="Pfam" id="PF01687">
    <property type="entry name" value="Flavokinase"/>
    <property type="match status" value="1"/>
</dbReference>
<evidence type="ECO:0000256" key="12">
    <source>
        <dbReference type="ARBA" id="ARBA00022840"/>
    </source>
</evidence>
<keyword evidence="8" id="KW-0479">Metal-binding</keyword>
<evidence type="ECO:0000256" key="2">
    <source>
        <dbReference type="ARBA" id="ARBA00005201"/>
    </source>
</evidence>
<comment type="cofactor">
    <cofactor evidence="1">
        <name>Zn(2+)</name>
        <dbReference type="ChEBI" id="CHEBI:29105"/>
    </cofactor>
</comment>
<evidence type="ECO:0000256" key="10">
    <source>
        <dbReference type="ARBA" id="ARBA00022777"/>
    </source>
</evidence>
<evidence type="ECO:0000313" key="19">
    <source>
        <dbReference type="Proteomes" id="UP000274429"/>
    </source>
</evidence>
<dbReference type="SUPFAM" id="SSF82114">
    <property type="entry name" value="Riboflavin kinase-like"/>
    <property type="match status" value="1"/>
</dbReference>
<evidence type="ECO:0000256" key="15">
    <source>
        <dbReference type="ARBA" id="ARBA00054097"/>
    </source>
</evidence>
<dbReference type="GO" id="GO:0005524">
    <property type="term" value="F:ATP binding"/>
    <property type="evidence" value="ECO:0007669"/>
    <property type="project" value="UniProtKB-KW"/>
</dbReference>
<dbReference type="SMART" id="SM00904">
    <property type="entry name" value="Flavokinase"/>
    <property type="match status" value="1"/>
</dbReference>
<feature type="domain" description="Riboflavin kinase" evidence="17">
    <location>
        <begin position="6"/>
        <end position="133"/>
    </location>
</feature>
<evidence type="ECO:0000313" key="18">
    <source>
        <dbReference type="EMBL" id="VDM31404.1"/>
    </source>
</evidence>
<dbReference type="FunFam" id="2.40.30.30:FF:000002">
    <property type="entry name" value="Riboflavin kinase, putative"/>
    <property type="match status" value="1"/>
</dbReference>
<keyword evidence="12" id="KW-0067">ATP-binding</keyword>
<evidence type="ECO:0000256" key="9">
    <source>
        <dbReference type="ARBA" id="ARBA00022741"/>
    </source>
</evidence>
<dbReference type="EMBL" id="UYWX01020344">
    <property type="protein sequence ID" value="VDM31404.1"/>
    <property type="molecule type" value="Genomic_DNA"/>
</dbReference>
<keyword evidence="6" id="KW-0288">FMN</keyword>
<keyword evidence="19" id="KW-1185">Reference proteome</keyword>
<sequence>MATIQCIFKTSGTVVAGFGRGSRELGIPTANLDDTVIENLPSLMSTGVYAGWAQVGNGDVHKMVMSLGWNPFYKNEKKSLEVHILHTFSEDFYGKLLTIVVLRYLRPELDFESIDDLIRTIHEDISMAEEILDSPECRCYSTDEIFQH</sequence>
<evidence type="ECO:0000256" key="13">
    <source>
        <dbReference type="ARBA" id="ARBA00029789"/>
    </source>
</evidence>
<dbReference type="GO" id="GO:0009231">
    <property type="term" value="P:riboflavin biosynthetic process"/>
    <property type="evidence" value="ECO:0007669"/>
    <property type="project" value="InterPro"/>
</dbReference>
<evidence type="ECO:0000259" key="17">
    <source>
        <dbReference type="SMART" id="SM00904"/>
    </source>
</evidence>
<evidence type="ECO:0000256" key="7">
    <source>
        <dbReference type="ARBA" id="ARBA00022679"/>
    </source>
</evidence>
<dbReference type="InterPro" id="IPR023468">
    <property type="entry name" value="Riboflavin_kinase"/>
</dbReference>
<comment type="catalytic activity">
    <reaction evidence="14">
        <text>riboflavin + ATP = FMN + ADP + H(+)</text>
        <dbReference type="Rhea" id="RHEA:14357"/>
        <dbReference type="ChEBI" id="CHEBI:15378"/>
        <dbReference type="ChEBI" id="CHEBI:30616"/>
        <dbReference type="ChEBI" id="CHEBI:57986"/>
        <dbReference type="ChEBI" id="CHEBI:58210"/>
        <dbReference type="ChEBI" id="CHEBI:456216"/>
        <dbReference type="EC" id="2.7.1.26"/>
    </reaction>
    <physiologicalReaction direction="left-to-right" evidence="14">
        <dbReference type="Rhea" id="RHEA:14358"/>
    </physiologicalReaction>
</comment>
<evidence type="ECO:0000256" key="16">
    <source>
        <dbReference type="ARBA" id="ARBA00077632"/>
    </source>
</evidence>
<evidence type="ECO:0000256" key="4">
    <source>
        <dbReference type="ARBA" id="ARBA00017394"/>
    </source>
</evidence>
<dbReference type="PANTHER" id="PTHR22749">
    <property type="entry name" value="RIBOFLAVIN KINASE/FMN ADENYLYLTRANSFERASE"/>
    <property type="match status" value="1"/>
</dbReference>
<dbReference type="InterPro" id="IPR023465">
    <property type="entry name" value="Riboflavin_kinase_dom_sf"/>
</dbReference>
<evidence type="ECO:0000256" key="14">
    <source>
        <dbReference type="ARBA" id="ARBA00050912"/>
    </source>
</evidence>
<keyword evidence="11" id="KW-0862">Zinc</keyword>
<evidence type="ECO:0000313" key="20">
    <source>
        <dbReference type="WBParaSite" id="TTAC_0000710201-mRNA-1"/>
    </source>
</evidence>
<dbReference type="UniPathway" id="UPA00276">
    <property type="reaction ID" value="UER00406"/>
</dbReference>
<dbReference type="PANTHER" id="PTHR22749:SF6">
    <property type="entry name" value="RIBOFLAVIN KINASE"/>
    <property type="match status" value="1"/>
</dbReference>
<keyword evidence="10" id="KW-0418">Kinase</keyword>
<name>A0A0R3X1K9_HYDTA</name>
<evidence type="ECO:0000256" key="3">
    <source>
        <dbReference type="ARBA" id="ARBA00012105"/>
    </source>
</evidence>
<dbReference type="GO" id="GO:0046872">
    <property type="term" value="F:metal ion binding"/>
    <property type="evidence" value="ECO:0007669"/>
    <property type="project" value="UniProtKB-KW"/>
</dbReference>
<evidence type="ECO:0000256" key="11">
    <source>
        <dbReference type="ARBA" id="ARBA00022833"/>
    </source>
</evidence>
<organism evidence="20">
    <name type="scientific">Hydatigena taeniaeformis</name>
    <name type="common">Feline tapeworm</name>
    <name type="synonym">Taenia taeniaeformis</name>
    <dbReference type="NCBI Taxonomy" id="6205"/>
    <lineage>
        <taxon>Eukaryota</taxon>
        <taxon>Metazoa</taxon>
        <taxon>Spiralia</taxon>
        <taxon>Lophotrochozoa</taxon>
        <taxon>Platyhelminthes</taxon>
        <taxon>Cestoda</taxon>
        <taxon>Eucestoda</taxon>
        <taxon>Cyclophyllidea</taxon>
        <taxon>Taeniidae</taxon>
        <taxon>Hydatigera</taxon>
    </lineage>
</organism>
<dbReference type="STRING" id="6205.A0A0R3X1K9"/>
<keyword evidence="9" id="KW-0547">Nucleotide-binding</keyword>
<accession>A0A0R3X1K9</accession>
<dbReference type="InterPro" id="IPR015865">
    <property type="entry name" value="Riboflavin_kinase_bac/euk"/>
</dbReference>